<accession>A0A9P4L621</accession>
<dbReference type="InterPro" id="IPR018201">
    <property type="entry name" value="Ketoacyl_synth_AS"/>
</dbReference>
<feature type="region of interest" description="Disordered" evidence="26">
    <location>
        <begin position="580"/>
        <end position="603"/>
    </location>
</feature>
<keyword evidence="16" id="KW-0443">Lipid metabolism</keyword>
<dbReference type="InterPro" id="IPR014031">
    <property type="entry name" value="Ketoacyl_synth_C"/>
</dbReference>
<evidence type="ECO:0000256" key="12">
    <source>
        <dbReference type="ARBA" id="ARBA00022842"/>
    </source>
</evidence>
<feature type="binding site" evidence="24">
    <location>
        <position position="1748"/>
    </location>
    <ligand>
        <name>Mg(2+)</name>
        <dbReference type="ChEBI" id="CHEBI:18420"/>
    </ligand>
</feature>
<dbReference type="GO" id="GO:0004321">
    <property type="term" value="F:fatty-acyl-CoA synthase activity"/>
    <property type="evidence" value="ECO:0007669"/>
    <property type="project" value="UniProtKB-EC"/>
</dbReference>
<dbReference type="NCBIfam" id="TIGR00556">
    <property type="entry name" value="pantethn_trn"/>
    <property type="match status" value="1"/>
</dbReference>
<evidence type="ECO:0000256" key="7">
    <source>
        <dbReference type="ARBA" id="ARBA00022516"/>
    </source>
</evidence>
<evidence type="ECO:0000256" key="21">
    <source>
        <dbReference type="ARBA" id="ARBA00049541"/>
    </source>
</evidence>
<evidence type="ECO:0000256" key="14">
    <source>
        <dbReference type="ARBA" id="ARBA00023002"/>
    </source>
</evidence>
<evidence type="ECO:0000256" key="19">
    <source>
        <dbReference type="ARBA" id="ARBA00048237"/>
    </source>
</evidence>
<dbReference type="InterPro" id="IPR016035">
    <property type="entry name" value="Acyl_Trfase/lysoPLipase"/>
</dbReference>
<evidence type="ECO:0000313" key="30">
    <source>
        <dbReference type="Proteomes" id="UP000800039"/>
    </source>
</evidence>
<evidence type="ECO:0000256" key="23">
    <source>
        <dbReference type="PIRSR" id="PIRSR000454-1"/>
    </source>
</evidence>
<feature type="binding site" evidence="24">
    <location>
        <position position="1749"/>
    </location>
    <ligand>
        <name>Mg(2+)</name>
        <dbReference type="ChEBI" id="CHEBI:18420"/>
    </ligand>
</feature>
<evidence type="ECO:0000256" key="1">
    <source>
        <dbReference type="ARBA" id="ARBA00007485"/>
    </source>
</evidence>
<feature type="binding site" evidence="24">
    <location>
        <position position="1750"/>
    </location>
    <ligand>
        <name>Mg(2+)</name>
        <dbReference type="ChEBI" id="CHEBI:18420"/>
    </ligand>
</feature>
<dbReference type="FunFam" id="3.90.470.20:FF:000005">
    <property type="entry name" value="Fatty acid synthase alpha subunit FasA"/>
    <property type="match status" value="1"/>
</dbReference>
<evidence type="ECO:0000256" key="22">
    <source>
        <dbReference type="PIRNR" id="PIRNR000454"/>
    </source>
</evidence>
<evidence type="ECO:0000256" key="16">
    <source>
        <dbReference type="ARBA" id="ARBA00023098"/>
    </source>
</evidence>
<dbReference type="Gene3D" id="6.10.250.1940">
    <property type="match status" value="1"/>
</dbReference>
<evidence type="ECO:0000256" key="4">
    <source>
        <dbReference type="ARBA" id="ARBA00013191"/>
    </source>
</evidence>
<dbReference type="Gene3D" id="3.90.470.20">
    <property type="entry name" value="4'-phosphopantetheinyl transferase domain"/>
    <property type="match status" value="1"/>
</dbReference>
<comment type="catalytic activity">
    <reaction evidence="21">
        <text>a fatty acyl-[ACP] + malonyl-[ACP] + H(+) = a 3-oxoacyl-[ACP] + holo-[ACP] + CO2</text>
        <dbReference type="Rhea" id="RHEA:22836"/>
        <dbReference type="Rhea" id="RHEA-COMP:9623"/>
        <dbReference type="Rhea" id="RHEA-COMP:9685"/>
        <dbReference type="Rhea" id="RHEA-COMP:9916"/>
        <dbReference type="Rhea" id="RHEA-COMP:14125"/>
        <dbReference type="ChEBI" id="CHEBI:15378"/>
        <dbReference type="ChEBI" id="CHEBI:16526"/>
        <dbReference type="ChEBI" id="CHEBI:64479"/>
        <dbReference type="ChEBI" id="CHEBI:78449"/>
        <dbReference type="ChEBI" id="CHEBI:78776"/>
        <dbReference type="ChEBI" id="CHEBI:138651"/>
        <dbReference type="EC" id="2.3.1.41"/>
    </reaction>
</comment>
<dbReference type="InterPro" id="IPR041550">
    <property type="entry name" value="FASI_helical"/>
</dbReference>
<dbReference type="PROSITE" id="PS52004">
    <property type="entry name" value="KS3_2"/>
    <property type="match status" value="1"/>
</dbReference>
<dbReference type="RefSeq" id="XP_040785181.1">
    <property type="nucleotide sequence ID" value="XM_040932180.1"/>
</dbReference>
<dbReference type="InterPro" id="IPR020841">
    <property type="entry name" value="PKS_Beta-ketoAc_synthase_dom"/>
</dbReference>
<feature type="binding site" evidence="24">
    <location>
        <position position="1849"/>
    </location>
    <ligand>
        <name>Mg(2+)</name>
        <dbReference type="ChEBI" id="CHEBI:18420"/>
    </ligand>
</feature>
<dbReference type="GO" id="GO:0004316">
    <property type="term" value="F:3-oxoacyl-[acyl-carrier-protein] reductase (NADPH) activity"/>
    <property type="evidence" value="ECO:0007669"/>
    <property type="project" value="UniProtKB-EC"/>
</dbReference>
<dbReference type="Proteomes" id="UP000800039">
    <property type="component" value="Unassembled WGS sequence"/>
</dbReference>
<dbReference type="Gene3D" id="3.90.25.70">
    <property type="match status" value="1"/>
</dbReference>
<dbReference type="SUPFAM" id="SSF51735">
    <property type="entry name" value="NAD(P)-binding Rossmann-fold domains"/>
    <property type="match status" value="1"/>
</dbReference>
<keyword evidence="17" id="KW-0275">Fatty acid biosynthesis</keyword>
<dbReference type="HAMAP" id="MF_00101">
    <property type="entry name" value="AcpS"/>
    <property type="match status" value="1"/>
</dbReference>
<dbReference type="FunFam" id="3.30.70.2490:FF:000001">
    <property type="entry name" value="Fatty acid synthase subunit alpha"/>
    <property type="match status" value="1"/>
</dbReference>
<feature type="binding site" evidence="24">
    <location>
        <position position="1848"/>
    </location>
    <ligand>
        <name>Mg(2+)</name>
        <dbReference type="ChEBI" id="CHEBI:18420"/>
    </ligand>
</feature>
<dbReference type="InterPro" id="IPR047224">
    <property type="entry name" value="FAS_alpha_su_C"/>
</dbReference>
<feature type="domain" description="Carrier" evidence="27">
    <location>
        <begin position="141"/>
        <end position="216"/>
    </location>
</feature>
<dbReference type="GO" id="GO:0004315">
    <property type="term" value="F:3-oxoacyl-[acyl-carrier-protein] synthase activity"/>
    <property type="evidence" value="ECO:0007669"/>
    <property type="project" value="UniProtKB-EC"/>
</dbReference>
<dbReference type="Gene3D" id="3.40.47.10">
    <property type="match status" value="1"/>
</dbReference>
<evidence type="ECO:0000256" key="9">
    <source>
        <dbReference type="ARBA" id="ARBA00022679"/>
    </source>
</evidence>
<reference evidence="29" key="1">
    <citation type="submission" date="2020-01" db="EMBL/GenBank/DDBJ databases">
        <authorList>
            <consortium name="DOE Joint Genome Institute"/>
            <person name="Haridas S."/>
            <person name="Albert R."/>
            <person name="Binder M."/>
            <person name="Bloem J."/>
            <person name="Labutti K."/>
            <person name="Salamov A."/>
            <person name="Andreopoulos B."/>
            <person name="Baker S.E."/>
            <person name="Barry K."/>
            <person name="Bills G."/>
            <person name="Bluhm B.H."/>
            <person name="Cannon C."/>
            <person name="Castanera R."/>
            <person name="Culley D.E."/>
            <person name="Daum C."/>
            <person name="Ezra D."/>
            <person name="Gonzalez J.B."/>
            <person name="Henrissat B."/>
            <person name="Kuo A."/>
            <person name="Liang C."/>
            <person name="Lipzen A."/>
            <person name="Lutzoni F."/>
            <person name="Magnuson J."/>
            <person name="Mondo S."/>
            <person name="Nolan M."/>
            <person name="Ohm R."/>
            <person name="Pangilinan J."/>
            <person name="Park H.-J."/>
            <person name="Ramirez L."/>
            <person name="Alfaro M."/>
            <person name="Sun H."/>
            <person name="Tritt A."/>
            <person name="Yoshinaga Y."/>
            <person name="Zwiers L.-H."/>
            <person name="Turgeon B.G."/>
            <person name="Goodwin S.B."/>
            <person name="Spatafora J.W."/>
            <person name="Crous P.W."/>
            <person name="Grigoriev I.V."/>
        </authorList>
    </citation>
    <scope>NUCLEOTIDE SEQUENCE</scope>
    <source>
        <strain evidence="29">CBS 394.84</strain>
    </source>
</reference>
<protein>
    <recommendedName>
        <fullName evidence="5">Fatty acid synthase subunit alpha</fullName>
        <ecNumber evidence="3">1.1.1.100</ecNumber>
        <ecNumber evidence="4">2.3.1.41</ecNumber>
        <ecNumber evidence="2">2.3.1.86</ecNumber>
    </recommendedName>
</protein>
<evidence type="ECO:0000256" key="26">
    <source>
        <dbReference type="SAM" id="MobiDB-lite"/>
    </source>
</evidence>
<dbReference type="InterPro" id="IPR016039">
    <property type="entry name" value="Thiolase-like"/>
</dbReference>
<dbReference type="GO" id="GO:0008897">
    <property type="term" value="F:holo-[acyl-carrier-protein] synthase activity"/>
    <property type="evidence" value="ECO:0007669"/>
    <property type="project" value="InterPro"/>
</dbReference>
<dbReference type="Pfam" id="PF18325">
    <property type="entry name" value="Fas_alpha_ACP"/>
    <property type="match status" value="1"/>
</dbReference>
<keyword evidence="30" id="KW-1185">Reference proteome</keyword>
<feature type="compositionally biased region" description="Low complexity" evidence="26">
    <location>
        <begin position="101"/>
        <end position="122"/>
    </location>
</feature>
<organism evidence="29 30">
    <name type="scientific">Cucurbitaria berberidis CBS 394.84</name>
    <dbReference type="NCBI Taxonomy" id="1168544"/>
    <lineage>
        <taxon>Eukaryota</taxon>
        <taxon>Fungi</taxon>
        <taxon>Dikarya</taxon>
        <taxon>Ascomycota</taxon>
        <taxon>Pezizomycotina</taxon>
        <taxon>Dothideomycetes</taxon>
        <taxon>Pleosporomycetidae</taxon>
        <taxon>Pleosporales</taxon>
        <taxon>Pleosporineae</taxon>
        <taxon>Cucurbitariaceae</taxon>
        <taxon>Cucurbitaria</taxon>
    </lineage>
</organism>
<dbReference type="GO" id="GO:0000287">
    <property type="term" value="F:magnesium ion binding"/>
    <property type="evidence" value="ECO:0007669"/>
    <property type="project" value="InterPro"/>
</dbReference>
<keyword evidence="11" id="KW-0276">Fatty acid metabolism</keyword>
<evidence type="ECO:0000256" key="20">
    <source>
        <dbReference type="ARBA" id="ARBA00048508"/>
    </source>
</evidence>
<evidence type="ECO:0000256" key="24">
    <source>
        <dbReference type="PIRSR" id="PIRSR000454-3"/>
    </source>
</evidence>
<comment type="catalytic activity">
    <reaction evidence="19">
        <text>acetyl-CoA + n malonyl-CoA + 2n NADPH + 4n H(+) = a long-chain-acyl-CoA + n CoA + n CO2 + 2n NADP(+).</text>
        <dbReference type="EC" id="2.3.1.86"/>
    </reaction>
</comment>
<dbReference type="EC" id="2.3.1.41" evidence="4"/>
<dbReference type="Pfam" id="PF02801">
    <property type="entry name" value="Ketoacyl-synt_C"/>
    <property type="match status" value="1"/>
</dbReference>
<dbReference type="InterPro" id="IPR036291">
    <property type="entry name" value="NAD(P)-bd_dom_sf"/>
</dbReference>
<feature type="domain" description="Ketosynthase family 3 (KS3)" evidence="28">
    <location>
        <begin position="1093"/>
        <end position="1634"/>
    </location>
</feature>
<keyword evidence="6 22" id="KW-0596">Phosphopantetheine</keyword>
<dbReference type="InterPro" id="IPR040899">
    <property type="entry name" value="Fas_alpha_ACP"/>
</dbReference>
<dbReference type="PIRSF" id="PIRSF000454">
    <property type="entry name" value="FAS_yeast_alpha"/>
    <property type="match status" value="1"/>
</dbReference>
<dbReference type="GO" id="GO:0004312">
    <property type="term" value="F:fatty acid synthase activity"/>
    <property type="evidence" value="ECO:0007669"/>
    <property type="project" value="InterPro"/>
</dbReference>
<dbReference type="FunFam" id="3.90.25.70:FF:000001">
    <property type="entry name" value="Fatty acid synthase subunit alpha"/>
    <property type="match status" value="1"/>
</dbReference>
<dbReference type="EC" id="1.1.1.100" evidence="3"/>
<dbReference type="SUPFAM" id="SSF53901">
    <property type="entry name" value="Thiolase-like"/>
    <property type="match status" value="2"/>
</dbReference>
<dbReference type="InterPro" id="IPR004568">
    <property type="entry name" value="Ppantetheine-prot_Trfase_dom"/>
</dbReference>
<keyword evidence="14" id="KW-0560">Oxidoreductase</keyword>
<dbReference type="GeneID" id="63849431"/>
<dbReference type="Gene3D" id="6.10.140.1410">
    <property type="match status" value="1"/>
</dbReference>
<evidence type="ECO:0000256" key="6">
    <source>
        <dbReference type="ARBA" id="ARBA00022450"/>
    </source>
</evidence>
<evidence type="ECO:0000256" key="15">
    <source>
        <dbReference type="ARBA" id="ARBA00023027"/>
    </source>
</evidence>
<dbReference type="CDD" id="cd00828">
    <property type="entry name" value="elong_cond_enzymes"/>
    <property type="match status" value="1"/>
</dbReference>
<dbReference type="PANTHER" id="PTHR10982:SF21">
    <property type="entry name" value="FATTY ACID SYNTHASE SUBUNIT BETA"/>
    <property type="match status" value="1"/>
</dbReference>
<keyword evidence="18" id="KW-0511">Multifunctional enzyme</keyword>
<sequence length="1862" mass="205325">MRPEVEQELSHTLLIELLAYQFASPVRWIETQDVILGEKTTERIVEIGPADTLGVMAKRTLASKYEAHDAALSVQRQILCYNKDAKDIYYDVDPIEEEPEAPAASSGGAPAAPSSAASAPVAAAPPPPGAGPAAQVPDAPVTATDIVRALVAQKLKKALMDIPLSKAIKDLVGGKSTLQNEILGDLGKEFGSTPEKPEDTPLDELGASMQATFNGQLGKQSSSLIARMVSSKMPGGFNITAVRKHLETRWGLAQGRQDGVLLFAITNEPAARLGSENDGKAFLDEQANKYAAIAGINLSAPTAGGDAAGAGGGMMMDPAAIDALTKDQRQLFKQQLELFARYLKIDLRSGDKSFVDSQKTQSALQAQLDLWTTEHGEFYATGIEPQFTPLKARVYDSSWNWARQDALSMYYDIIFGKLKAVDREIVSRCIAIMNRSNPLLLDFMQYHMDHCPTERGETYELAKELGQQLIDNCKDVLNEAPVYKDVAVPTAPHLEIDGKGNLNYEEAPRASVRKLEHYVREMAEGGKLSEYGNRTKVQNDLQRIYKLIKQQHKLSKSSQLQIKSLYSNVIRSLSMNEGQIMPSENGKAAPTAKKGRSGRVHGSAKQGKVETIPFLHLKRKDDHGWEYSKKLTGVYLDCLENAAQSGVTFQGKYALMTGAGAGSIGAQVLQGLISGGAKVVVTTSRFSREVTEYYQSMYTRYGARGSQLIVVPFNQGSNQDVEALVDYIFDVKKGLGWDLDLIVPFAAIPENGREIDSIDSKSELAHRIMLTNLLRMLGAVKKQKQAYGYETRPAQVILPLSPNHGTFGNDGLYSESKMSLETLFSRWHSESWGNYLTICGAVIGWTRGTGLMGANNVVAEGIEKYGVRTFSQQEMAFNLLGLMAPAVVNLCQIEPVWADLNGGFQYIPNLKDLMTDLRKDLMETSDVRRAVIKENAIENKVVNGEASEALYKKAKIEPRANMKFDFPKLPDWDAEVKPLNEDLKGMVDLEKVVVVTGFAELGPWGNSRTRWEMEAYGEFSLEGCVEIAWIMGLIKNHNGPLKGKSYSGWVDAKTGEPVDDKDIKPKYEKYILEHTGIRLIEPELFNGYDPKKKQLMQEIQIEEDLDPFEASKELADEFKRQHGEKVEIFAIEESGEYTVRMKKGATLLIPKALRFDRLVAGQIPTGWNAKQYGVPDDIISQVDPVTLFVLVSTAECLLSSGITDPYEFYQYVHLSQVGNCVGSGIGGTTALRGMYKDRFLDRPVQKDILQESFINTMSAWVNMLLLSSTGPIKTPVGACATAVESIDIGYDTIVEGKARVCFVGGFDDFQEEGSYEFANMKATSNAEDEFAHGRTPKEMSRPTTTTRNGFMESQGCGMQVIMDARLALDMGVPIYGVLAFTATATDKIGRSVPAPGKGVLTTAREVPSKFPSPLLDIKYRRRQMDLRRKQVKQWQESEVLYLQEEVAAMKAVSGEDFNEADYLQERASNIELEAKRQEKDALNSLGNSFWKQDPRIAPLRGALATWGLTIDDLDVASFHGTSTVANDKNESDVICQQMRHLGRKKGNALLGIFQKYLTGHPKGAAGAWMFNGCLQVLNTGLVPGNRNADNVDKVMEQFDYILYPSQPIQTDGVKAFSVTSFGFGQKGAQAVGIHPKYLYAALDHAQFATYKQKVQARQKKAYRYFHDGLINNTMFRAKDKAPYEDDKQQEVFLNPQARVTVDKKTSTYKYPAQFAHAPKKDKKAEETMKMVESLTQASASANTKVGVDVESLSALNIENDTFIERNFTEKEIAYCQKAPSPQASFTGKWSAKEAVFKSLGVQGKGAGAALKDIEIINDETGAPTVQLHGHAQEEAQRVGLKKINISISHSDDQAVSVAIAQF</sequence>
<evidence type="ECO:0000256" key="25">
    <source>
        <dbReference type="PIRSR" id="PIRSR000454-4"/>
    </source>
</evidence>
<dbReference type="CDD" id="cd08950">
    <property type="entry name" value="KR_fFAS_SDR_c_like"/>
    <property type="match status" value="1"/>
</dbReference>
<evidence type="ECO:0000256" key="8">
    <source>
        <dbReference type="ARBA" id="ARBA00022553"/>
    </source>
</evidence>
<evidence type="ECO:0000256" key="18">
    <source>
        <dbReference type="ARBA" id="ARBA00023268"/>
    </source>
</evidence>
<evidence type="ECO:0000259" key="27">
    <source>
        <dbReference type="PROSITE" id="PS50075"/>
    </source>
</evidence>
<keyword evidence="8" id="KW-0597">Phosphoprotein</keyword>
<dbReference type="InterPro" id="IPR002582">
    <property type="entry name" value="ACPS"/>
</dbReference>
<evidence type="ECO:0000256" key="5">
    <source>
        <dbReference type="ARBA" id="ARBA00014008"/>
    </source>
</evidence>
<dbReference type="GO" id="GO:0042759">
    <property type="term" value="P:long-chain fatty acid biosynthetic process"/>
    <property type="evidence" value="ECO:0007669"/>
    <property type="project" value="UniProtKB-UniRule"/>
</dbReference>
<evidence type="ECO:0000256" key="3">
    <source>
        <dbReference type="ARBA" id="ARBA00012948"/>
    </source>
</evidence>
<evidence type="ECO:0000313" key="29">
    <source>
        <dbReference type="EMBL" id="KAF1842618.1"/>
    </source>
</evidence>
<dbReference type="InterPro" id="IPR050830">
    <property type="entry name" value="Fungal_FAS"/>
</dbReference>
<feature type="region of interest" description="Disordered" evidence="26">
    <location>
        <begin position="99"/>
        <end position="137"/>
    </location>
</feature>
<keyword evidence="7" id="KW-0444">Lipid biosynthesis</keyword>
<dbReference type="PANTHER" id="PTHR10982">
    <property type="entry name" value="MALONYL COA-ACYL CARRIER PROTEIN TRANSACYLASE"/>
    <property type="match status" value="1"/>
</dbReference>
<keyword evidence="10 24" id="KW-0479">Metal-binding</keyword>
<dbReference type="Gene3D" id="6.10.250.1930">
    <property type="match status" value="1"/>
</dbReference>
<gene>
    <name evidence="29" type="ORF">K460DRAFT_359195</name>
</gene>
<keyword evidence="13" id="KW-0521">NADP</keyword>
<evidence type="ECO:0000256" key="13">
    <source>
        <dbReference type="ARBA" id="ARBA00022857"/>
    </source>
</evidence>
<evidence type="ECO:0000259" key="28">
    <source>
        <dbReference type="PROSITE" id="PS52004"/>
    </source>
</evidence>
<dbReference type="Pfam" id="PF00109">
    <property type="entry name" value="ketoacyl-synt"/>
    <property type="match status" value="1"/>
</dbReference>
<evidence type="ECO:0000256" key="11">
    <source>
        <dbReference type="ARBA" id="ARBA00022832"/>
    </source>
</evidence>
<evidence type="ECO:0000256" key="17">
    <source>
        <dbReference type="ARBA" id="ARBA00023160"/>
    </source>
</evidence>
<dbReference type="Gene3D" id="3.40.50.720">
    <property type="entry name" value="NAD(P)-binding Rossmann-like Domain"/>
    <property type="match status" value="1"/>
</dbReference>
<dbReference type="InterPro" id="IPR008278">
    <property type="entry name" value="4-PPantetheinyl_Trfase_dom"/>
</dbReference>
<dbReference type="SUPFAM" id="SSF56214">
    <property type="entry name" value="4'-phosphopantetheinyl transferase"/>
    <property type="match status" value="1"/>
</dbReference>
<dbReference type="InterPro" id="IPR026025">
    <property type="entry name" value="FAS_alpha_yeast"/>
</dbReference>
<evidence type="ECO:0000256" key="10">
    <source>
        <dbReference type="ARBA" id="ARBA00022723"/>
    </source>
</evidence>
<dbReference type="InterPro" id="IPR009081">
    <property type="entry name" value="PP-bd_ACP"/>
</dbReference>
<dbReference type="PROSITE" id="PS00606">
    <property type="entry name" value="KS3_1"/>
    <property type="match status" value="1"/>
</dbReference>
<comment type="caution">
    <text evidence="29">The sequence shown here is derived from an EMBL/GenBank/DDBJ whole genome shotgun (WGS) entry which is preliminary data.</text>
</comment>
<dbReference type="SUPFAM" id="SSF52151">
    <property type="entry name" value="FabD/lysophospholipase-like"/>
    <property type="match status" value="1"/>
</dbReference>
<evidence type="ECO:0000256" key="2">
    <source>
        <dbReference type="ARBA" id="ARBA00012878"/>
    </source>
</evidence>
<comment type="catalytic activity">
    <reaction evidence="20">
        <text>a (3R)-hydroxyacyl-[ACP] + NADP(+) = a 3-oxoacyl-[ACP] + NADPH + H(+)</text>
        <dbReference type="Rhea" id="RHEA:17397"/>
        <dbReference type="Rhea" id="RHEA-COMP:9916"/>
        <dbReference type="Rhea" id="RHEA-COMP:9945"/>
        <dbReference type="ChEBI" id="CHEBI:15378"/>
        <dbReference type="ChEBI" id="CHEBI:57783"/>
        <dbReference type="ChEBI" id="CHEBI:58349"/>
        <dbReference type="ChEBI" id="CHEBI:78776"/>
        <dbReference type="ChEBI" id="CHEBI:78827"/>
        <dbReference type="EC" id="1.1.1.100"/>
    </reaction>
</comment>
<proteinExistence type="inferred from homology"/>
<dbReference type="EMBL" id="ML976618">
    <property type="protein sequence ID" value="KAF1842618.1"/>
    <property type="molecule type" value="Genomic_DNA"/>
</dbReference>
<dbReference type="PROSITE" id="PS50075">
    <property type="entry name" value="CARRIER"/>
    <property type="match status" value="1"/>
</dbReference>
<dbReference type="InterPro" id="IPR014030">
    <property type="entry name" value="Ketoacyl_synth_N"/>
</dbReference>
<keyword evidence="9 22" id="KW-0808">Transferase</keyword>
<dbReference type="Pfam" id="PF01648">
    <property type="entry name" value="ACPS"/>
    <property type="match status" value="1"/>
</dbReference>
<keyword evidence="15" id="KW-0520">NAD</keyword>
<feature type="active site" description="For beta-ketoacyl synthase activity" evidence="23">
    <location>
        <position position="1279"/>
    </location>
</feature>
<dbReference type="GO" id="GO:0005835">
    <property type="term" value="C:fatty acid synthase complex"/>
    <property type="evidence" value="ECO:0007669"/>
    <property type="project" value="InterPro"/>
</dbReference>
<keyword evidence="12 24" id="KW-0460">Magnesium</keyword>
<dbReference type="OrthoDB" id="4251012at2759"/>
<dbReference type="InterPro" id="IPR037143">
    <property type="entry name" value="4-PPantetheinyl_Trfase_dom_sf"/>
</dbReference>
<name>A0A9P4L621_9PLEO</name>
<dbReference type="Gene3D" id="6.10.140.1390">
    <property type="match status" value="1"/>
</dbReference>
<dbReference type="GO" id="GO:0044550">
    <property type="term" value="P:secondary metabolite biosynthetic process"/>
    <property type="evidence" value="ECO:0007669"/>
    <property type="project" value="UniProtKB-ARBA"/>
</dbReference>
<comment type="similarity">
    <text evidence="1 22">Belongs to the thiolase-like superfamily. Fungal fatty acid synthetase subunit alpha family.</text>
</comment>
<dbReference type="Pfam" id="PF18314">
    <property type="entry name" value="FAS_I_H"/>
    <property type="match status" value="1"/>
</dbReference>
<dbReference type="EC" id="2.3.1.86" evidence="2"/>
<dbReference type="Gene3D" id="3.30.70.2490">
    <property type="match status" value="1"/>
</dbReference>
<feature type="modified residue" description="O-(pantetheine 4'-phosphoryl)serine" evidence="25">
    <location>
        <position position="176"/>
    </location>
</feature>